<organism evidence="14 17">
    <name type="scientific">Petromyzon marinus</name>
    <name type="common">Sea lamprey</name>
    <dbReference type="NCBI Taxonomy" id="7757"/>
    <lineage>
        <taxon>Eukaryota</taxon>
        <taxon>Metazoa</taxon>
        <taxon>Chordata</taxon>
        <taxon>Craniata</taxon>
        <taxon>Vertebrata</taxon>
        <taxon>Cyclostomata</taxon>
        <taxon>Hyperoartia</taxon>
        <taxon>Petromyzontiformes</taxon>
        <taxon>Petromyzontidae</taxon>
        <taxon>Petromyzon</taxon>
    </lineage>
</organism>
<evidence type="ECO:0000256" key="11">
    <source>
        <dbReference type="SAM" id="SignalP"/>
    </source>
</evidence>
<accession>A0AAJ7XD69</accession>
<comment type="subcellular location">
    <subcellularLocation>
        <location evidence="1">Cell membrane</location>
        <topology evidence="1">Lipid-anchor</topology>
        <topology evidence="1">GPI-anchor</topology>
    </subcellularLocation>
</comment>
<evidence type="ECO:0000256" key="6">
    <source>
        <dbReference type="ARBA" id="ARBA00023136"/>
    </source>
</evidence>
<dbReference type="GO" id="GO:0005886">
    <property type="term" value="C:plasma membrane"/>
    <property type="evidence" value="ECO:0007669"/>
    <property type="project" value="UniProtKB-SubCell"/>
</dbReference>
<dbReference type="GO" id="GO:0010604">
    <property type="term" value="P:positive regulation of macromolecule metabolic process"/>
    <property type="evidence" value="ECO:0007669"/>
    <property type="project" value="UniProtKB-ARBA"/>
</dbReference>
<dbReference type="RefSeq" id="XP_032829855.1">
    <property type="nucleotide sequence ID" value="XM_032973964.1"/>
</dbReference>
<dbReference type="InterPro" id="IPR010536">
    <property type="entry name" value="RGM_N"/>
</dbReference>
<feature type="domain" description="Repulsive guidance molecule N-terminal" evidence="13">
    <location>
        <begin position="29"/>
        <end position="93"/>
    </location>
</feature>
<evidence type="ECO:0000313" key="19">
    <source>
        <dbReference type="RefSeq" id="XP_032829854.1"/>
    </source>
</evidence>
<dbReference type="RefSeq" id="XP_032829850.1">
    <property type="nucleotide sequence ID" value="XM_032973959.1"/>
</dbReference>
<dbReference type="Proteomes" id="UP001318040">
    <property type="component" value="Chromosome 52"/>
</dbReference>
<evidence type="ECO:0000259" key="13">
    <source>
        <dbReference type="Pfam" id="PF06535"/>
    </source>
</evidence>
<dbReference type="GO" id="GO:0080090">
    <property type="term" value="P:regulation of primary metabolic process"/>
    <property type="evidence" value="ECO:0007669"/>
    <property type="project" value="UniProtKB-ARBA"/>
</dbReference>
<keyword evidence="9" id="KW-0449">Lipoprotein</keyword>
<dbReference type="GO" id="GO:0030509">
    <property type="term" value="P:BMP signaling pathway"/>
    <property type="evidence" value="ECO:0007669"/>
    <property type="project" value="TreeGrafter"/>
</dbReference>
<evidence type="ECO:0000313" key="18">
    <source>
        <dbReference type="RefSeq" id="XP_032829853.1"/>
    </source>
</evidence>
<evidence type="ECO:0000256" key="2">
    <source>
        <dbReference type="ARBA" id="ARBA00005321"/>
    </source>
</evidence>
<evidence type="ECO:0000256" key="9">
    <source>
        <dbReference type="ARBA" id="ARBA00023288"/>
    </source>
</evidence>
<feature type="domain" description="Repulsive guidance molecule C-terminal" evidence="12">
    <location>
        <begin position="133"/>
        <end position="383"/>
    </location>
</feature>
<name>A0AAJ7XD69_PETMA</name>
<dbReference type="GO" id="GO:0098552">
    <property type="term" value="C:side of membrane"/>
    <property type="evidence" value="ECO:0007669"/>
    <property type="project" value="UniProtKB-KW"/>
</dbReference>
<gene>
    <name evidence="15 16 17 18 19 20" type="primary">LOC103091758</name>
</gene>
<dbReference type="Pfam" id="PF06534">
    <property type="entry name" value="RGM_C"/>
    <property type="match status" value="1"/>
</dbReference>
<reference evidence="15 16" key="1">
    <citation type="submission" date="2025-04" db="UniProtKB">
        <authorList>
            <consortium name="RefSeq"/>
        </authorList>
    </citation>
    <scope>IDENTIFICATION</scope>
    <source>
        <tissue evidence="15 16">Sperm</tissue>
    </source>
</reference>
<evidence type="ECO:0000313" key="16">
    <source>
        <dbReference type="RefSeq" id="XP_032829851.1"/>
    </source>
</evidence>
<evidence type="ECO:0000256" key="1">
    <source>
        <dbReference type="ARBA" id="ARBA00004609"/>
    </source>
</evidence>
<evidence type="ECO:0000256" key="4">
    <source>
        <dbReference type="ARBA" id="ARBA00022622"/>
    </source>
</evidence>
<evidence type="ECO:0000256" key="8">
    <source>
        <dbReference type="ARBA" id="ARBA00023180"/>
    </source>
</evidence>
<keyword evidence="14" id="KW-1185">Reference proteome</keyword>
<dbReference type="KEGG" id="pmrn:103091758"/>
<evidence type="ECO:0000256" key="5">
    <source>
        <dbReference type="ARBA" id="ARBA00022729"/>
    </source>
</evidence>
<evidence type="ECO:0000313" key="17">
    <source>
        <dbReference type="RefSeq" id="XP_032829852.1"/>
    </source>
</evidence>
<evidence type="ECO:0000256" key="7">
    <source>
        <dbReference type="ARBA" id="ARBA00023157"/>
    </source>
</evidence>
<dbReference type="FunFam" id="3.40.1000.10:FF:000001">
    <property type="entry name" value="Repulsive guidance molecule BMP co-receptor a"/>
    <property type="match status" value="1"/>
</dbReference>
<evidence type="ECO:0000259" key="12">
    <source>
        <dbReference type="Pfam" id="PF06534"/>
    </source>
</evidence>
<dbReference type="PANTHER" id="PTHR31428:SF6">
    <property type="entry name" value="REPULSIVE GUIDANCE MOLECULE B HOMOLOG DRAG-1"/>
    <property type="match status" value="1"/>
</dbReference>
<keyword evidence="5 11" id="KW-0732">Signal</keyword>
<dbReference type="GO" id="GO:0015026">
    <property type="term" value="F:coreceptor activity"/>
    <property type="evidence" value="ECO:0007669"/>
    <property type="project" value="TreeGrafter"/>
</dbReference>
<feature type="signal peptide" evidence="11">
    <location>
        <begin position="1"/>
        <end position="23"/>
    </location>
</feature>
<keyword evidence="4" id="KW-0336">GPI-anchor</keyword>
<feature type="chain" id="PRO_5044709713" evidence="11">
    <location>
        <begin position="24"/>
        <end position="432"/>
    </location>
</feature>
<evidence type="ECO:0000256" key="10">
    <source>
        <dbReference type="SAM" id="MobiDB-lite"/>
    </source>
</evidence>
<sequence length="432" mass="46483">MATRRGLLLACLLAVTSPLATVASGPAECRILRCNSDFVASSTAAHTAWEQCAALRAYAHCTHATARACRGDLAYHSARHGIDDLMAQHNCSRDGPTAPTPPHGRNRVAADWGRADPGVCSYSPPEGERDIVYRHCGLFGDPHLRTFMDDFQTCKVEGAWPLVDNPYLSVQVTNIPVVPGSSATATNKLTIIFKEYAECTDVKMYQAETDSLPPAFVDGSKNGGPRDTTGSLRISELVPGRHVEIQARFIATTLVVRQIGRYLTFAVRAPAAVTASGVGDTNGGGLQLCLNGCPTSERIRENDYRELLSRAEQRAQRSRAGGGGGGFEPAGFTADFARAKCKERLHVEDLYFHSCVFDLLTTGDLNFTQAAYSAFEDVKTLSPDKDRIHIYRGTSDPTLGNAAPGRPRGVTGPVPLTLAILAIYCSVRASLL</sequence>
<dbReference type="PANTHER" id="PTHR31428">
    <property type="entry name" value="RGM DOMAIN FAMILY MEMBER DRAG-1"/>
    <property type="match status" value="1"/>
</dbReference>
<keyword evidence="8" id="KW-0325">Glycoprotein</keyword>
<evidence type="ECO:0000313" key="15">
    <source>
        <dbReference type="RefSeq" id="XP_032829850.1"/>
    </source>
</evidence>
<proteinExistence type="inferred from homology"/>
<keyword evidence="3" id="KW-1003">Cell membrane</keyword>
<dbReference type="RefSeq" id="XP_032829854.1">
    <property type="nucleotide sequence ID" value="XM_032973963.1"/>
</dbReference>
<keyword evidence="6" id="KW-0472">Membrane</keyword>
<dbReference type="Gene3D" id="3.40.1000.10">
    <property type="entry name" value="Mog1/PsbP, alpha/beta/alpha sandwich"/>
    <property type="match status" value="1"/>
</dbReference>
<comment type="similarity">
    <text evidence="2">Belongs to the repulsive guidance molecule (RGM) family.</text>
</comment>
<dbReference type="InterPro" id="IPR009496">
    <property type="entry name" value="RGM_C"/>
</dbReference>
<dbReference type="RefSeq" id="XP_032829851.1">
    <property type="nucleotide sequence ID" value="XM_032973960.1"/>
</dbReference>
<keyword evidence="7" id="KW-1015">Disulfide bond</keyword>
<dbReference type="InterPro" id="IPR040287">
    <property type="entry name" value="RGM"/>
</dbReference>
<evidence type="ECO:0000256" key="3">
    <source>
        <dbReference type="ARBA" id="ARBA00022475"/>
    </source>
</evidence>
<dbReference type="AlphaFoldDB" id="A0AAJ7XD69"/>
<evidence type="ECO:0000313" key="20">
    <source>
        <dbReference type="RefSeq" id="XP_032829855.1"/>
    </source>
</evidence>
<dbReference type="RefSeq" id="XP_032829852.1">
    <property type="nucleotide sequence ID" value="XM_032973961.1"/>
</dbReference>
<protein>
    <submittedName>
        <fullName evidence="15 16">Repulsive guidance molecule A</fullName>
    </submittedName>
</protein>
<dbReference type="RefSeq" id="XP_032829853.1">
    <property type="nucleotide sequence ID" value="XM_032973962.1"/>
</dbReference>
<dbReference type="Pfam" id="PF06535">
    <property type="entry name" value="RGM_N"/>
    <property type="match status" value="1"/>
</dbReference>
<feature type="region of interest" description="Disordered" evidence="10">
    <location>
        <begin position="89"/>
        <end position="109"/>
    </location>
</feature>
<evidence type="ECO:0000313" key="14">
    <source>
        <dbReference type="Proteomes" id="UP001318040"/>
    </source>
</evidence>